<dbReference type="InterPro" id="IPR051325">
    <property type="entry name" value="Nudix_hydrolase_domain"/>
</dbReference>
<dbReference type="AlphaFoldDB" id="A0A919AZC8"/>
<dbReference type="GO" id="GO:0006754">
    <property type="term" value="P:ATP biosynthetic process"/>
    <property type="evidence" value="ECO:0007669"/>
    <property type="project" value="TreeGrafter"/>
</dbReference>
<evidence type="ECO:0000256" key="1">
    <source>
        <dbReference type="ARBA" id="ARBA00001946"/>
    </source>
</evidence>
<reference evidence="5" key="1">
    <citation type="journal article" date="2014" name="Int. J. Syst. Evol. Microbiol.">
        <title>Complete genome sequence of Corynebacterium casei LMG S-19264T (=DSM 44701T), isolated from a smear-ripened cheese.</title>
        <authorList>
            <consortium name="US DOE Joint Genome Institute (JGI-PGF)"/>
            <person name="Walter F."/>
            <person name="Albersmeier A."/>
            <person name="Kalinowski J."/>
            <person name="Ruckert C."/>
        </authorList>
    </citation>
    <scope>NUCLEOTIDE SEQUENCE</scope>
    <source>
        <strain evidence="5">KCTC 42590</strain>
    </source>
</reference>
<evidence type="ECO:0000256" key="2">
    <source>
        <dbReference type="ARBA" id="ARBA00022801"/>
    </source>
</evidence>
<keyword evidence="2 3" id="KW-0378">Hydrolase</keyword>
<comment type="cofactor">
    <cofactor evidence="1">
        <name>Mg(2+)</name>
        <dbReference type="ChEBI" id="CHEBI:18420"/>
    </cofactor>
</comment>
<dbReference type="Gene3D" id="3.90.79.10">
    <property type="entry name" value="Nucleoside Triphosphate Pyrophosphohydrolase"/>
    <property type="match status" value="1"/>
</dbReference>
<evidence type="ECO:0000259" key="4">
    <source>
        <dbReference type="PROSITE" id="PS51462"/>
    </source>
</evidence>
<evidence type="ECO:0000313" key="6">
    <source>
        <dbReference type="Proteomes" id="UP000630923"/>
    </source>
</evidence>
<dbReference type="InterPro" id="IPR015797">
    <property type="entry name" value="NUDIX_hydrolase-like_dom_sf"/>
</dbReference>
<dbReference type="GO" id="GO:0006167">
    <property type="term" value="P:AMP biosynthetic process"/>
    <property type="evidence" value="ECO:0007669"/>
    <property type="project" value="TreeGrafter"/>
</dbReference>
<dbReference type="PROSITE" id="PS51462">
    <property type="entry name" value="NUDIX"/>
    <property type="match status" value="1"/>
</dbReference>
<dbReference type="PRINTS" id="PR00502">
    <property type="entry name" value="NUDIXFAMILY"/>
</dbReference>
<dbReference type="EMBL" id="BNCI01000002">
    <property type="protein sequence ID" value="GHF31069.1"/>
    <property type="molecule type" value="Genomic_DNA"/>
</dbReference>
<dbReference type="PANTHER" id="PTHR21340">
    <property type="entry name" value="DIADENOSINE 5,5-P1,P4-TETRAPHOSPHATE PYROPHOSPHOHYDROLASE MUTT"/>
    <property type="match status" value="1"/>
</dbReference>
<dbReference type="PROSITE" id="PS00893">
    <property type="entry name" value="NUDIX_BOX"/>
    <property type="match status" value="1"/>
</dbReference>
<reference evidence="5" key="2">
    <citation type="submission" date="2020-09" db="EMBL/GenBank/DDBJ databases">
        <authorList>
            <person name="Sun Q."/>
            <person name="Kim S."/>
        </authorList>
    </citation>
    <scope>NUCLEOTIDE SEQUENCE</scope>
    <source>
        <strain evidence="5">KCTC 42590</strain>
    </source>
</reference>
<comment type="similarity">
    <text evidence="3">Belongs to the Nudix hydrolase family.</text>
</comment>
<comment type="caution">
    <text evidence="5">The sequence shown here is derived from an EMBL/GenBank/DDBJ whole genome shotgun (WGS) entry which is preliminary data.</text>
</comment>
<sequence>MLLQWRRIFEAMRIPRRLPVSAKAILVTRDGKVLVMRKTSGLWDLPGGKVDDGEKIRKALKREVLEETGLKAKKFRYVASWVKAHPHVGDRYVIVYEADLKHNAKHYEVMLSEEHDSYEFMKPRAALKKKLAYGYKTAISMCDRRMGNV</sequence>
<evidence type="ECO:0000256" key="3">
    <source>
        <dbReference type="RuleBase" id="RU003476"/>
    </source>
</evidence>
<dbReference type="SUPFAM" id="SSF55811">
    <property type="entry name" value="Nudix"/>
    <property type="match status" value="1"/>
</dbReference>
<dbReference type="InterPro" id="IPR000086">
    <property type="entry name" value="NUDIX_hydrolase_dom"/>
</dbReference>
<feature type="domain" description="Nudix hydrolase" evidence="4">
    <location>
        <begin position="15"/>
        <end position="143"/>
    </location>
</feature>
<proteinExistence type="inferred from homology"/>
<protein>
    <recommendedName>
        <fullName evidence="4">Nudix hydrolase domain-containing protein</fullName>
    </recommendedName>
</protein>
<name>A0A919AZC8_9PROT</name>
<evidence type="ECO:0000313" key="5">
    <source>
        <dbReference type="EMBL" id="GHF31069.1"/>
    </source>
</evidence>
<dbReference type="InterPro" id="IPR020476">
    <property type="entry name" value="Nudix_hydrolase"/>
</dbReference>
<keyword evidence="6" id="KW-1185">Reference proteome</keyword>
<dbReference type="Pfam" id="PF00293">
    <property type="entry name" value="NUDIX"/>
    <property type="match status" value="1"/>
</dbReference>
<dbReference type="PANTHER" id="PTHR21340:SF0">
    <property type="entry name" value="BIS(5'-NUCLEOSYL)-TETRAPHOSPHATASE [ASYMMETRICAL]"/>
    <property type="match status" value="1"/>
</dbReference>
<gene>
    <name evidence="5" type="ORF">GCM10017044_28120</name>
</gene>
<accession>A0A919AZC8</accession>
<dbReference type="Proteomes" id="UP000630923">
    <property type="component" value="Unassembled WGS sequence"/>
</dbReference>
<dbReference type="InterPro" id="IPR020084">
    <property type="entry name" value="NUDIX_hydrolase_CS"/>
</dbReference>
<organism evidence="5 6">
    <name type="scientific">Kordiimonas sediminis</name>
    <dbReference type="NCBI Taxonomy" id="1735581"/>
    <lineage>
        <taxon>Bacteria</taxon>
        <taxon>Pseudomonadati</taxon>
        <taxon>Pseudomonadota</taxon>
        <taxon>Alphaproteobacteria</taxon>
        <taxon>Kordiimonadales</taxon>
        <taxon>Kordiimonadaceae</taxon>
        <taxon>Kordiimonas</taxon>
    </lineage>
</organism>
<dbReference type="GO" id="GO:0004081">
    <property type="term" value="F:bis(5'-nucleosyl)-tetraphosphatase (asymmetrical) activity"/>
    <property type="evidence" value="ECO:0007669"/>
    <property type="project" value="TreeGrafter"/>
</dbReference>